<dbReference type="GO" id="GO:0005829">
    <property type="term" value="C:cytosol"/>
    <property type="evidence" value="ECO:0007669"/>
    <property type="project" value="TreeGrafter"/>
</dbReference>
<evidence type="ECO:0000256" key="1">
    <source>
        <dbReference type="ARBA" id="ARBA00022793"/>
    </source>
</evidence>
<accession>A0A9P4NST1</accession>
<proteinExistence type="inferred from homology"/>
<dbReference type="EMBL" id="MU007031">
    <property type="protein sequence ID" value="KAF2431515.1"/>
    <property type="molecule type" value="Genomic_DNA"/>
</dbReference>
<evidence type="ECO:0000256" key="3">
    <source>
        <dbReference type="RuleBase" id="RU366045"/>
    </source>
</evidence>
<dbReference type="Pfam" id="PF04909">
    <property type="entry name" value="Amidohydro_2"/>
    <property type="match status" value="1"/>
</dbReference>
<dbReference type="SUPFAM" id="SSF51556">
    <property type="entry name" value="Metallo-dependent hydrolases"/>
    <property type="match status" value="1"/>
</dbReference>
<dbReference type="GO" id="GO:0016787">
    <property type="term" value="F:hydrolase activity"/>
    <property type="evidence" value="ECO:0007669"/>
    <property type="project" value="InterPro"/>
</dbReference>
<dbReference type="FunFam" id="3.20.20.140:FF:000099">
    <property type="entry name" value="Amidohydrolase 2"/>
    <property type="match status" value="1"/>
</dbReference>
<dbReference type="Gene3D" id="3.20.20.140">
    <property type="entry name" value="Metal-dependent hydrolases"/>
    <property type="match status" value="1"/>
</dbReference>
<feature type="chain" id="PRO_5040153815" description="Amidohydrolase-related domain-containing protein" evidence="4">
    <location>
        <begin position="25"/>
        <end position="395"/>
    </location>
</feature>
<dbReference type="GO" id="GO:0016831">
    <property type="term" value="F:carboxy-lyase activity"/>
    <property type="evidence" value="ECO:0007669"/>
    <property type="project" value="UniProtKB-KW"/>
</dbReference>
<evidence type="ECO:0000256" key="4">
    <source>
        <dbReference type="SAM" id="SignalP"/>
    </source>
</evidence>
<protein>
    <recommendedName>
        <fullName evidence="5">Amidohydrolase-related domain-containing protein</fullName>
    </recommendedName>
</protein>
<sequence>MFSIESILRMLPMFFLALTVSAYAHDADRTYRSCTPHTVTLTMNPIAYLSPESPIQWEFVNSKLLTEKAHHIPKMIPLISLEEHFFSTVIDNPDTYSEQFKWVPGVLDKLQDLGPIRLENMDTNGISLQVISHAPGLGSAPPAECITANDQLSKAVSENKTRFAGFAVLPMAHPDEAATELRRCIKELGFVGALVDNHINGQHYDDKKFWPIFEAAQELDIPIYLHPTWPADPLAQHHQGNFPTSAGISMGSSGWGWHSDVGLHTLKLFASGLFDTYPRLKIIVGHFGEMLPFMIERIMILSKRWGDRKRLFKEVYDENIWITTSGVWGVAPMACILRNTKIEHVLYSVDYPFAKNEDGVVFMEELRGSGLVTEEQFEMIGYKNAEKLLGVKAVQ</sequence>
<keyword evidence="4" id="KW-0732">Signal</keyword>
<dbReference type="PANTHER" id="PTHR21240">
    <property type="entry name" value="2-AMINO-3-CARBOXYLMUCONATE-6-SEMIALDEHYDE DECARBOXYLASE"/>
    <property type="match status" value="1"/>
</dbReference>
<reference evidence="6" key="1">
    <citation type="journal article" date="2020" name="Stud. Mycol.">
        <title>101 Dothideomycetes genomes: a test case for predicting lifestyles and emergence of pathogens.</title>
        <authorList>
            <person name="Haridas S."/>
            <person name="Albert R."/>
            <person name="Binder M."/>
            <person name="Bloem J."/>
            <person name="Labutti K."/>
            <person name="Salamov A."/>
            <person name="Andreopoulos B."/>
            <person name="Baker S."/>
            <person name="Barry K."/>
            <person name="Bills G."/>
            <person name="Bluhm B."/>
            <person name="Cannon C."/>
            <person name="Castanera R."/>
            <person name="Culley D."/>
            <person name="Daum C."/>
            <person name="Ezra D."/>
            <person name="Gonzalez J."/>
            <person name="Henrissat B."/>
            <person name="Kuo A."/>
            <person name="Liang C."/>
            <person name="Lipzen A."/>
            <person name="Lutzoni F."/>
            <person name="Magnuson J."/>
            <person name="Mondo S."/>
            <person name="Nolan M."/>
            <person name="Ohm R."/>
            <person name="Pangilinan J."/>
            <person name="Park H.-J."/>
            <person name="Ramirez L."/>
            <person name="Alfaro M."/>
            <person name="Sun H."/>
            <person name="Tritt A."/>
            <person name="Yoshinaga Y."/>
            <person name="Zwiers L.-H."/>
            <person name="Turgeon B."/>
            <person name="Goodwin S."/>
            <person name="Spatafora J."/>
            <person name="Crous P."/>
            <person name="Grigoriev I."/>
        </authorList>
    </citation>
    <scope>NUCLEOTIDE SEQUENCE</scope>
    <source>
        <strain evidence="6">CBS 130266</strain>
    </source>
</reference>
<evidence type="ECO:0000313" key="6">
    <source>
        <dbReference type="EMBL" id="KAF2431515.1"/>
    </source>
</evidence>
<gene>
    <name evidence="6" type="ORF">EJ08DRAFT_648780</name>
</gene>
<name>A0A9P4NST1_9PEZI</name>
<keyword evidence="7" id="KW-1185">Reference proteome</keyword>
<dbReference type="InterPro" id="IPR032466">
    <property type="entry name" value="Metal_Hydrolase"/>
</dbReference>
<keyword evidence="2 3" id="KW-0456">Lyase</keyword>
<keyword evidence="1 3" id="KW-0210">Decarboxylase</keyword>
<comment type="caution">
    <text evidence="6">The sequence shown here is derived from an EMBL/GenBank/DDBJ whole genome shotgun (WGS) entry which is preliminary data.</text>
</comment>
<dbReference type="AlphaFoldDB" id="A0A9P4NST1"/>
<dbReference type="Proteomes" id="UP000800235">
    <property type="component" value="Unassembled WGS sequence"/>
</dbReference>
<feature type="domain" description="Amidohydrolase-related" evidence="5">
    <location>
        <begin position="143"/>
        <end position="390"/>
    </location>
</feature>
<feature type="signal peptide" evidence="4">
    <location>
        <begin position="1"/>
        <end position="24"/>
    </location>
</feature>
<dbReference type="GO" id="GO:0019748">
    <property type="term" value="P:secondary metabolic process"/>
    <property type="evidence" value="ECO:0007669"/>
    <property type="project" value="TreeGrafter"/>
</dbReference>
<evidence type="ECO:0000313" key="7">
    <source>
        <dbReference type="Proteomes" id="UP000800235"/>
    </source>
</evidence>
<dbReference type="PANTHER" id="PTHR21240:SF30">
    <property type="entry name" value="AMIDOHYDROLASE-RELATED DOMAIN-CONTAINING PROTEIN-RELATED"/>
    <property type="match status" value="1"/>
</dbReference>
<dbReference type="OrthoDB" id="432010at2759"/>
<comment type="similarity">
    <text evidence="3">Belongs to the metallo-dependent hydrolases superfamily.</text>
</comment>
<dbReference type="InterPro" id="IPR006680">
    <property type="entry name" value="Amidohydro-rel"/>
</dbReference>
<organism evidence="6 7">
    <name type="scientific">Tothia fuscella</name>
    <dbReference type="NCBI Taxonomy" id="1048955"/>
    <lineage>
        <taxon>Eukaryota</taxon>
        <taxon>Fungi</taxon>
        <taxon>Dikarya</taxon>
        <taxon>Ascomycota</taxon>
        <taxon>Pezizomycotina</taxon>
        <taxon>Dothideomycetes</taxon>
        <taxon>Pleosporomycetidae</taxon>
        <taxon>Venturiales</taxon>
        <taxon>Cylindrosympodiaceae</taxon>
        <taxon>Tothia</taxon>
    </lineage>
</organism>
<evidence type="ECO:0000256" key="2">
    <source>
        <dbReference type="ARBA" id="ARBA00023239"/>
    </source>
</evidence>
<dbReference type="InterPro" id="IPR032465">
    <property type="entry name" value="ACMSD"/>
</dbReference>
<evidence type="ECO:0000259" key="5">
    <source>
        <dbReference type="Pfam" id="PF04909"/>
    </source>
</evidence>